<dbReference type="PRINTS" id="PR00080">
    <property type="entry name" value="SDRFAMILY"/>
</dbReference>
<accession>A0AAW9RSC4</accession>
<dbReference type="GO" id="GO:0030497">
    <property type="term" value="P:fatty acid elongation"/>
    <property type="evidence" value="ECO:0007669"/>
    <property type="project" value="TreeGrafter"/>
</dbReference>
<dbReference type="EMBL" id="JAZHOF010000001">
    <property type="protein sequence ID" value="MEJ8570431.1"/>
    <property type="molecule type" value="Genomic_DNA"/>
</dbReference>
<dbReference type="NCBIfam" id="NF009466">
    <property type="entry name" value="PRK12826.1-2"/>
    <property type="match status" value="1"/>
</dbReference>
<name>A0AAW9RSC4_9HYPH</name>
<proteinExistence type="inferred from homology"/>
<dbReference type="RefSeq" id="WP_340328160.1">
    <property type="nucleotide sequence ID" value="NZ_JAZHOF010000001.1"/>
</dbReference>
<evidence type="ECO:0000313" key="2">
    <source>
        <dbReference type="EMBL" id="MEJ8570431.1"/>
    </source>
</evidence>
<dbReference type="NCBIfam" id="NF005559">
    <property type="entry name" value="PRK07231.1"/>
    <property type="match status" value="1"/>
</dbReference>
<dbReference type="Pfam" id="PF13561">
    <property type="entry name" value="adh_short_C2"/>
    <property type="match status" value="1"/>
</dbReference>
<comment type="similarity">
    <text evidence="1">Belongs to the short-chain dehydrogenases/reductases (SDR) family.</text>
</comment>
<dbReference type="Gene3D" id="3.40.50.720">
    <property type="entry name" value="NAD(P)-binding Rossmann-like Domain"/>
    <property type="match status" value="1"/>
</dbReference>
<dbReference type="Proteomes" id="UP001378188">
    <property type="component" value="Unassembled WGS sequence"/>
</dbReference>
<organism evidence="2 3">
    <name type="scientific">Microbaculum marinum</name>
    <dbReference type="NCBI Taxonomy" id="1764581"/>
    <lineage>
        <taxon>Bacteria</taxon>
        <taxon>Pseudomonadati</taxon>
        <taxon>Pseudomonadota</taxon>
        <taxon>Alphaproteobacteria</taxon>
        <taxon>Hyphomicrobiales</taxon>
        <taxon>Tepidamorphaceae</taxon>
        <taxon>Microbaculum</taxon>
    </lineage>
</organism>
<dbReference type="AlphaFoldDB" id="A0AAW9RSC4"/>
<evidence type="ECO:0000256" key="1">
    <source>
        <dbReference type="ARBA" id="ARBA00006484"/>
    </source>
</evidence>
<dbReference type="EC" id="1.1.1.-" evidence="2"/>
<dbReference type="PROSITE" id="PS00061">
    <property type="entry name" value="ADH_SHORT"/>
    <property type="match status" value="1"/>
</dbReference>
<dbReference type="SUPFAM" id="SSF51735">
    <property type="entry name" value="NAD(P)-binding Rossmann-fold domains"/>
    <property type="match status" value="1"/>
</dbReference>
<evidence type="ECO:0000313" key="3">
    <source>
        <dbReference type="Proteomes" id="UP001378188"/>
    </source>
</evidence>
<dbReference type="InterPro" id="IPR020904">
    <property type="entry name" value="Sc_DH/Rdtase_CS"/>
</dbReference>
<protein>
    <submittedName>
        <fullName evidence="2">3-oxoacyl-ACP reductase family protein</fullName>
        <ecNumber evidence="2">1.1.1.-</ecNumber>
    </submittedName>
</protein>
<dbReference type="PANTHER" id="PTHR42760">
    <property type="entry name" value="SHORT-CHAIN DEHYDROGENASES/REDUCTASES FAMILY MEMBER"/>
    <property type="match status" value="1"/>
</dbReference>
<dbReference type="InterPro" id="IPR002347">
    <property type="entry name" value="SDR_fam"/>
</dbReference>
<gene>
    <name evidence="2" type="ORF">V3328_03050</name>
</gene>
<reference evidence="2 3" key="1">
    <citation type="submission" date="2024-02" db="EMBL/GenBank/DDBJ databases">
        <title>Genome analysis and characterization of Microbaculum marinisediminis sp. nov., isolated from marine sediment.</title>
        <authorList>
            <person name="Du Z.-J."/>
            <person name="Ye Y.-Q."/>
            <person name="Zhang Z.-R."/>
            <person name="Yuan S.-M."/>
            <person name="Zhang X.-Y."/>
        </authorList>
    </citation>
    <scope>NUCLEOTIDE SEQUENCE [LARGE SCALE GENOMIC DNA]</scope>
    <source>
        <strain evidence="2 3">SDUM1044001</strain>
    </source>
</reference>
<keyword evidence="2" id="KW-0560">Oxidoreductase</keyword>
<dbReference type="PANTHER" id="PTHR42760:SF135">
    <property type="entry name" value="BLL7886 PROTEIN"/>
    <property type="match status" value="1"/>
</dbReference>
<sequence>MLNDKTAIVTGAASRRGIGKATAKRFADAGCRVAIFDLDADAAAAAAADIGPDHIGMACDVRDPATAKDAVAKVVEAFGHVDILVNNAGVSQPDKILEITQENFDLVIDSNLRGSLNMSQAVIPQMIERRTGAIVSIGSIAAQIGGGIFGGPHYSAAKGGIHSLTKSMARELAPHGIRVNAVAPGTIDTDIFGDKLTDEMKTAIVANIPIGRLGTADDIAKGCLFLVSDLADYVTGVILDVNGGRFMH</sequence>
<keyword evidence="3" id="KW-1185">Reference proteome</keyword>
<dbReference type="GO" id="GO:0016616">
    <property type="term" value="F:oxidoreductase activity, acting on the CH-OH group of donors, NAD or NADP as acceptor"/>
    <property type="evidence" value="ECO:0007669"/>
    <property type="project" value="TreeGrafter"/>
</dbReference>
<comment type="caution">
    <text evidence="2">The sequence shown here is derived from an EMBL/GenBank/DDBJ whole genome shotgun (WGS) entry which is preliminary data.</text>
</comment>
<dbReference type="FunFam" id="3.40.50.720:FF:000084">
    <property type="entry name" value="Short-chain dehydrogenase reductase"/>
    <property type="match status" value="1"/>
</dbReference>
<dbReference type="InterPro" id="IPR036291">
    <property type="entry name" value="NAD(P)-bd_dom_sf"/>
</dbReference>
<dbReference type="PRINTS" id="PR00081">
    <property type="entry name" value="GDHRDH"/>
</dbReference>